<evidence type="ECO:0000256" key="3">
    <source>
        <dbReference type="ARBA" id="ARBA00023186"/>
    </source>
</evidence>
<dbReference type="GO" id="GO:0030288">
    <property type="term" value="C:outer membrane-bounded periplasmic space"/>
    <property type="evidence" value="ECO:0007669"/>
    <property type="project" value="InterPro"/>
</dbReference>
<keyword evidence="3" id="KW-0143">Chaperone</keyword>
<evidence type="ECO:0000256" key="2">
    <source>
        <dbReference type="ARBA" id="ARBA00022764"/>
    </source>
</evidence>
<reference evidence="5 6" key="1">
    <citation type="submission" date="2017-09" db="EMBL/GenBank/DDBJ databases">
        <authorList>
            <person name="Girard L."/>
            <person name="Lami R."/>
            <person name="Suzuki M."/>
            <person name="Baudart J."/>
        </authorList>
    </citation>
    <scope>NUCLEOTIDE SEQUENCE [LARGE SCALE GENOMIC DNA]</scope>
    <source>
        <strain evidence="5 6">17LN0615E</strain>
    </source>
</reference>
<keyword evidence="1" id="KW-0732">Signal</keyword>
<reference evidence="4 7" key="3">
    <citation type="submission" date="2018-11" db="EMBL/GenBank/DDBJ databases">
        <title>Complete Genome Sequence of Vbrio mediterranei 117-T6: a Potential Pathogen Bacteria Isolated from the Conchocelis of Pyropia.</title>
        <authorList>
            <person name="Liu Q."/>
        </authorList>
    </citation>
    <scope>NUCLEOTIDE SEQUENCE [LARGE SCALE GENOMIC DNA]</scope>
    <source>
        <strain evidence="4 7">117-T6</strain>
    </source>
</reference>
<dbReference type="EMBL" id="NWTN01000028">
    <property type="protein sequence ID" value="PRQ65016.1"/>
    <property type="molecule type" value="Genomic_DNA"/>
</dbReference>
<dbReference type="SUPFAM" id="SSF47752">
    <property type="entry name" value="Protein HNS-dependent expression A, HdeA"/>
    <property type="match status" value="1"/>
</dbReference>
<sequence>MLSKRIKKLVFEGVVGLFSLVTILAYAANAQPENTGEVTLSQPIATASFESTMTCSEFLELDYDLMPVTLGYLVAWNHKSNSEVQVFDITQLDAIEIDEIVDQCHKAPAARVHKVVAKQLADAKSEQIEKLL</sequence>
<organism evidence="4 7">
    <name type="scientific">Vibrio mediterranei</name>
    <dbReference type="NCBI Taxonomy" id="689"/>
    <lineage>
        <taxon>Bacteria</taxon>
        <taxon>Pseudomonadati</taxon>
        <taxon>Pseudomonadota</taxon>
        <taxon>Gammaproteobacteria</taxon>
        <taxon>Vibrionales</taxon>
        <taxon>Vibrionaceae</taxon>
        <taxon>Vibrio</taxon>
    </lineage>
</organism>
<dbReference type="Pfam" id="PF06411">
    <property type="entry name" value="HdeA"/>
    <property type="match status" value="1"/>
</dbReference>
<dbReference type="InterPro" id="IPR038303">
    <property type="entry name" value="HdeA/HdeB_sf"/>
</dbReference>
<accession>A0A2S9ZGV8</accession>
<evidence type="ECO:0008006" key="8">
    <source>
        <dbReference type="Google" id="ProtNLM"/>
    </source>
</evidence>
<evidence type="ECO:0000313" key="4">
    <source>
        <dbReference type="EMBL" id="AYV23830.1"/>
    </source>
</evidence>
<gene>
    <name evidence="5" type="ORF">COR51_24310</name>
    <name evidence="4" type="ORF">ECB94_21365</name>
</gene>
<dbReference type="InterPro" id="IPR010486">
    <property type="entry name" value="HNS-dep_expression_A/B"/>
</dbReference>
<keyword evidence="2" id="KW-0574">Periplasm</keyword>
<proteinExistence type="predicted"/>
<dbReference type="EMBL" id="CP033578">
    <property type="protein sequence ID" value="AYV23830.1"/>
    <property type="molecule type" value="Genomic_DNA"/>
</dbReference>
<dbReference type="Proteomes" id="UP000238163">
    <property type="component" value="Unassembled WGS sequence"/>
</dbReference>
<dbReference type="GO" id="GO:0071468">
    <property type="term" value="P:cellular response to acidic pH"/>
    <property type="evidence" value="ECO:0007669"/>
    <property type="project" value="InterPro"/>
</dbReference>
<name>A0A2S9ZGV8_9VIBR</name>
<evidence type="ECO:0000313" key="6">
    <source>
        <dbReference type="Proteomes" id="UP000238163"/>
    </source>
</evidence>
<keyword evidence="6" id="KW-1185">Reference proteome</keyword>
<dbReference type="AlphaFoldDB" id="A0A2S9ZGV8"/>
<dbReference type="Gene3D" id="1.10.890.10">
    <property type="entry name" value="HNS-dependent expression A"/>
    <property type="match status" value="1"/>
</dbReference>
<protein>
    <recommendedName>
        <fullName evidence="8">Acid stress chaperone HdeA</fullName>
    </recommendedName>
</protein>
<dbReference type="Proteomes" id="UP000279760">
    <property type="component" value="Chromosome 2"/>
</dbReference>
<dbReference type="InterPro" id="IPR036831">
    <property type="entry name" value="HdeA_sf"/>
</dbReference>
<evidence type="ECO:0000313" key="5">
    <source>
        <dbReference type="EMBL" id="PRQ65016.1"/>
    </source>
</evidence>
<evidence type="ECO:0000256" key="1">
    <source>
        <dbReference type="ARBA" id="ARBA00022729"/>
    </source>
</evidence>
<reference evidence="5 6" key="2">
    <citation type="submission" date="2018-03" db="EMBL/GenBank/DDBJ databases">
        <title>Genetic Diversity and Phenotypic Plasticity of AHL Mediated Quorum Sensing in Environmental Strains of Vibrio mediterranei.</title>
        <authorList>
            <person name="Lantoine F."/>
            <person name="Vouve F."/>
        </authorList>
    </citation>
    <scope>NUCLEOTIDE SEQUENCE [LARGE SCALE GENOMIC DNA]</scope>
    <source>
        <strain evidence="5 6">17LN0615E</strain>
    </source>
</reference>
<evidence type="ECO:0000313" key="7">
    <source>
        <dbReference type="Proteomes" id="UP000279760"/>
    </source>
</evidence>